<protein>
    <submittedName>
        <fullName evidence="7">Carbohydrate kinase</fullName>
    </submittedName>
</protein>
<proteinExistence type="inferred from homology"/>
<dbReference type="InterPro" id="IPR011611">
    <property type="entry name" value="PfkB_dom"/>
</dbReference>
<dbReference type="GO" id="GO:0005524">
    <property type="term" value="F:ATP binding"/>
    <property type="evidence" value="ECO:0007669"/>
    <property type="project" value="UniProtKB-KW"/>
</dbReference>
<reference evidence="7 8" key="1">
    <citation type="submission" date="2019-11" db="EMBL/GenBank/DDBJ databases">
        <title>Draft Genome Sequences of Six Type Strains of the Genus Massilia.</title>
        <authorList>
            <person name="Miess H."/>
            <person name="Frediansyah A."/>
            <person name="Goeker M."/>
            <person name="Gross H."/>
        </authorList>
    </citation>
    <scope>NUCLEOTIDE SEQUENCE [LARGE SCALE GENOMIC DNA]</scope>
    <source>
        <strain evidence="7 8">DSM 17513</strain>
    </source>
</reference>
<name>A0A6I3X687_9BURK</name>
<keyword evidence="8" id="KW-1185">Reference proteome</keyword>
<comment type="caution">
    <text evidence="7">The sequence shown here is derived from an EMBL/GenBank/DDBJ whole genome shotgun (WGS) entry which is preliminary data.</text>
</comment>
<evidence type="ECO:0000259" key="6">
    <source>
        <dbReference type="Pfam" id="PF00294"/>
    </source>
</evidence>
<dbReference type="SUPFAM" id="SSF53613">
    <property type="entry name" value="Ribokinase-like"/>
    <property type="match status" value="1"/>
</dbReference>
<dbReference type="Gene3D" id="3.40.1190.20">
    <property type="match status" value="1"/>
</dbReference>
<evidence type="ECO:0000256" key="3">
    <source>
        <dbReference type="ARBA" id="ARBA00022741"/>
    </source>
</evidence>
<dbReference type="PANTHER" id="PTHR43085">
    <property type="entry name" value="HEXOKINASE FAMILY MEMBER"/>
    <property type="match status" value="1"/>
</dbReference>
<comment type="similarity">
    <text evidence="1">Belongs to the carbohydrate kinase PfkB family.</text>
</comment>
<dbReference type="InterPro" id="IPR029056">
    <property type="entry name" value="Ribokinase-like"/>
</dbReference>
<dbReference type="PANTHER" id="PTHR43085:SF1">
    <property type="entry name" value="PSEUDOURIDINE KINASE-RELATED"/>
    <property type="match status" value="1"/>
</dbReference>
<dbReference type="AlphaFoldDB" id="A0A6I3X687"/>
<evidence type="ECO:0000256" key="5">
    <source>
        <dbReference type="ARBA" id="ARBA00022840"/>
    </source>
</evidence>
<dbReference type="EMBL" id="WNWM01000002">
    <property type="protein sequence ID" value="MUI11757.1"/>
    <property type="molecule type" value="Genomic_DNA"/>
</dbReference>
<sequence length="323" mass="33009">MAVNAVVTYGEALVDMIEMPDGRFAAALGGSVCNFTIACARQAMPVTYLNPLSVDSFGNGFARLLDDAGVTLASAQRSSHPTSLAIVTLDTGGSPSYAFHREGVADRDITPQQACALLPSTPRLFHTGGLALLPADLQKTEQVIAAAAAAGALISLDANMRPLACPDLAGYAAGVRRVLAQAHLVKVSEEDLQHLGFDGLAPLDAARLLLAAPDTCLVALTLGAEGAVLLTRSATVNVGTPAGLAVIDTVGCGDCFVAGLVQSLAQANLLAPAALAQADAATLERAGRRAVATASLNAMREGCKPPTEEEVTRFLRGAEVLAA</sequence>
<evidence type="ECO:0000256" key="1">
    <source>
        <dbReference type="ARBA" id="ARBA00010688"/>
    </source>
</evidence>
<evidence type="ECO:0000313" key="8">
    <source>
        <dbReference type="Proteomes" id="UP000431684"/>
    </source>
</evidence>
<dbReference type="Pfam" id="PF00294">
    <property type="entry name" value="PfkB"/>
    <property type="match status" value="1"/>
</dbReference>
<evidence type="ECO:0000256" key="2">
    <source>
        <dbReference type="ARBA" id="ARBA00022679"/>
    </source>
</evidence>
<evidence type="ECO:0000256" key="4">
    <source>
        <dbReference type="ARBA" id="ARBA00022777"/>
    </source>
</evidence>
<dbReference type="RefSeq" id="WP_155707791.1">
    <property type="nucleotide sequence ID" value="NZ_BMWU01000003.1"/>
</dbReference>
<organism evidence="7 8">
    <name type="scientific">Pseudoduganella dura</name>
    <dbReference type="NCBI Taxonomy" id="321982"/>
    <lineage>
        <taxon>Bacteria</taxon>
        <taxon>Pseudomonadati</taxon>
        <taxon>Pseudomonadota</taxon>
        <taxon>Betaproteobacteria</taxon>
        <taxon>Burkholderiales</taxon>
        <taxon>Oxalobacteraceae</taxon>
        <taxon>Telluria group</taxon>
        <taxon>Pseudoduganella</taxon>
    </lineage>
</organism>
<dbReference type="OrthoDB" id="9779730at2"/>
<dbReference type="GO" id="GO:0016301">
    <property type="term" value="F:kinase activity"/>
    <property type="evidence" value="ECO:0007669"/>
    <property type="project" value="UniProtKB-KW"/>
</dbReference>
<accession>A0A6I3X687</accession>
<keyword evidence="4 7" id="KW-0418">Kinase</keyword>
<keyword evidence="3" id="KW-0547">Nucleotide-binding</keyword>
<feature type="domain" description="Carbohydrate kinase PfkB" evidence="6">
    <location>
        <begin position="6"/>
        <end position="308"/>
    </location>
</feature>
<dbReference type="InterPro" id="IPR050306">
    <property type="entry name" value="PfkB_Carbo_kinase"/>
</dbReference>
<keyword evidence="2" id="KW-0808">Transferase</keyword>
<dbReference type="Proteomes" id="UP000431684">
    <property type="component" value="Unassembled WGS sequence"/>
</dbReference>
<gene>
    <name evidence="7" type="ORF">GJV26_04560</name>
</gene>
<evidence type="ECO:0000313" key="7">
    <source>
        <dbReference type="EMBL" id="MUI11757.1"/>
    </source>
</evidence>
<keyword evidence="5" id="KW-0067">ATP-binding</keyword>